<evidence type="ECO:0000313" key="3">
    <source>
        <dbReference type="EMBL" id="MDX9686525.1"/>
    </source>
</evidence>
<accession>A0A1I6BKX3</accession>
<dbReference type="OrthoDB" id="1162754at2"/>
<dbReference type="AlphaFoldDB" id="A0A1I6BKX3"/>
<feature type="transmembrane region" description="Helical" evidence="1">
    <location>
        <begin position="6"/>
        <end position="28"/>
    </location>
</feature>
<organism evidence="4 5">
    <name type="scientific">Halopseudomonas formosensis</name>
    <dbReference type="NCBI Taxonomy" id="1002526"/>
    <lineage>
        <taxon>Bacteria</taxon>
        <taxon>Pseudomonadati</taxon>
        <taxon>Pseudomonadota</taxon>
        <taxon>Gammaproteobacteria</taxon>
        <taxon>Pseudomonadales</taxon>
        <taxon>Pseudomonadaceae</taxon>
        <taxon>Halopseudomonas</taxon>
    </lineage>
</organism>
<feature type="transmembrane region" description="Helical" evidence="1">
    <location>
        <begin position="49"/>
        <end position="66"/>
    </location>
</feature>
<reference evidence="3" key="3">
    <citation type="submission" date="2024-05" db="EMBL/GenBank/DDBJ databases">
        <authorList>
            <person name="de Witt J."/>
        </authorList>
    </citation>
    <scope>NUCLEOTIDE SEQUENCE</scope>
    <source>
        <strain evidence="3">FZJ</strain>
    </source>
</reference>
<sequence length="147" mass="16390">MYPYLLLIHILAATVWTGGHLVLALGLLPGILRRRAVGELTAFEAAYEKWGMSALIIQVITGLWLARIRQPDIASWFTAEHFPSRLIQLKLALLAMTLLVAIDARLRVIPHLSEQTLPAMALRIRLVTLLGVAFVVVGTSFRTGPWW</sequence>
<dbReference type="Pfam" id="PF05425">
    <property type="entry name" value="CopD"/>
    <property type="match status" value="1"/>
</dbReference>
<evidence type="ECO:0000313" key="4">
    <source>
        <dbReference type="EMBL" id="SFQ81457.1"/>
    </source>
</evidence>
<protein>
    <submittedName>
        <fullName evidence="3">CopD family protein</fullName>
    </submittedName>
    <submittedName>
        <fullName evidence="4">Copper resistance protein D</fullName>
    </submittedName>
</protein>
<dbReference type="EMBL" id="JAVRDO010000003">
    <property type="protein sequence ID" value="MDX9686525.1"/>
    <property type="molecule type" value="Genomic_DNA"/>
</dbReference>
<dbReference type="EMBL" id="FOYD01000004">
    <property type="protein sequence ID" value="SFQ81457.1"/>
    <property type="molecule type" value="Genomic_DNA"/>
</dbReference>
<dbReference type="Proteomes" id="UP000242815">
    <property type="component" value="Unassembled WGS sequence"/>
</dbReference>
<proteinExistence type="predicted"/>
<keyword evidence="1" id="KW-1133">Transmembrane helix</keyword>
<reference evidence="4 5" key="1">
    <citation type="submission" date="2016-10" db="EMBL/GenBank/DDBJ databases">
        <authorList>
            <person name="de Groot N.N."/>
        </authorList>
    </citation>
    <scope>NUCLEOTIDE SEQUENCE [LARGE SCALE GENOMIC DNA]</scope>
    <source>
        <strain evidence="4 5">JCM 18415</strain>
    </source>
</reference>
<keyword evidence="1" id="KW-0472">Membrane</keyword>
<evidence type="ECO:0000259" key="2">
    <source>
        <dbReference type="Pfam" id="PF05425"/>
    </source>
</evidence>
<dbReference type="GO" id="GO:0016020">
    <property type="term" value="C:membrane"/>
    <property type="evidence" value="ECO:0007669"/>
    <property type="project" value="InterPro"/>
</dbReference>
<evidence type="ECO:0000313" key="6">
    <source>
        <dbReference type="Proteomes" id="UP001281217"/>
    </source>
</evidence>
<keyword evidence="1" id="KW-0812">Transmembrane</keyword>
<dbReference type="STRING" id="1002526.SAMN05216578_104233"/>
<name>A0A1I6BKX3_9GAMM</name>
<evidence type="ECO:0000256" key="1">
    <source>
        <dbReference type="SAM" id="Phobius"/>
    </source>
</evidence>
<dbReference type="Proteomes" id="UP001281217">
    <property type="component" value="Unassembled WGS sequence"/>
</dbReference>
<feature type="transmembrane region" description="Helical" evidence="1">
    <location>
        <begin position="86"/>
        <end position="104"/>
    </location>
</feature>
<dbReference type="InterPro" id="IPR008457">
    <property type="entry name" value="Cu-R_CopD_dom"/>
</dbReference>
<evidence type="ECO:0000313" key="5">
    <source>
        <dbReference type="Proteomes" id="UP000242815"/>
    </source>
</evidence>
<reference evidence="6" key="2">
    <citation type="submission" date="2023-07" db="EMBL/GenBank/DDBJ databases">
        <authorList>
            <person name="de Witt J."/>
        </authorList>
    </citation>
    <scope>NUCLEOTIDE SEQUENCE [LARGE SCALE GENOMIC DNA]</scope>
    <source>
        <strain evidence="6">FZJ</strain>
    </source>
</reference>
<keyword evidence="6" id="KW-1185">Reference proteome</keyword>
<feature type="transmembrane region" description="Helical" evidence="1">
    <location>
        <begin position="124"/>
        <end position="141"/>
    </location>
</feature>
<dbReference type="RefSeq" id="WP_090538639.1">
    <property type="nucleotide sequence ID" value="NZ_FOYD01000004.1"/>
</dbReference>
<feature type="domain" description="Copper resistance protein D" evidence="2">
    <location>
        <begin position="45"/>
        <end position="137"/>
    </location>
</feature>
<gene>
    <name evidence="3" type="ORF">RED13_000932</name>
    <name evidence="4" type="ORF">SAMN05216578_104233</name>
</gene>